<proteinExistence type="predicted"/>
<feature type="domain" description="Chemotaxis phosphatase CheX-like" evidence="2">
    <location>
        <begin position="55"/>
        <end position="152"/>
    </location>
</feature>
<dbReference type="EMBL" id="JAHDYS010000007">
    <property type="protein sequence ID" value="MBT1071958.1"/>
    <property type="molecule type" value="Genomic_DNA"/>
</dbReference>
<comment type="caution">
    <text evidence="3">The sequence shown here is derived from an EMBL/GenBank/DDBJ whole genome shotgun (WGS) entry which is preliminary data.</text>
</comment>
<evidence type="ECO:0000313" key="4">
    <source>
        <dbReference type="Proteomes" id="UP000784128"/>
    </source>
</evidence>
<keyword evidence="1" id="KW-0145">Chemotaxis</keyword>
<protein>
    <submittedName>
        <fullName evidence="3">Chemotaxis protein CheX</fullName>
    </submittedName>
</protein>
<dbReference type="InterPro" id="IPR038756">
    <property type="entry name" value="CheX-like"/>
</dbReference>
<dbReference type="Proteomes" id="UP000784128">
    <property type="component" value="Unassembled WGS sequence"/>
</dbReference>
<evidence type="ECO:0000256" key="1">
    <source>
        <dbReference type="ARBA" id="ARBA00022500"/>
    </source>
</evidence>
<accession>A0ABS5U8F7</accession>
<dbReference type="SUPFAM" id="SSF103039">
    <property type="entry name" value="CheC-like"/>
    <property type="match status" value="1"/>
</dbReference>
<evidence type="ECO:0000313" key="3">
    <source>
        <dbReference type="EMBL" id="MBT1071958.1"/>
    </source>
</evidence>
<keyword evidence="4" id="KW-1185">Reference proteome</keyword>
<dbReference type="Gene3D" id="3.40.1550.10">
    <property type="entry name" value="CheC-like"/>
    <property type="match status" value="1"/>
</dbReference>
<dbReference type="RefSeq" id="WP_214298322.1">
    <property type="nucleotide sequence ID" value="NZ_JAHDYS010000007.1"/>
</dbReference>
<name>A0ABS5U8F7_9BACT</name>
<gene>
    <name evidence="3" type="ORF">KJB30_09195</name>
</gene>
<dbReference type="InterPro" id="IPR028976">
    <property type="entry name" value="CheC-like_sf"/>
</dbReference>
<dbReference type="InterPro" id="IPR028051">
    <property type="entry name" value="CheX-like_dom"/>
</dbReference>
<reference evidence="3 4" key="1">
    <citation type="submission" date="2021-05" db="EMBL/GenBank/DDBJ databases">
        <title>The draft genome of Geobacter chapellei DSM 13688.</title>
        <authorList>
            <person name="Xu Z."/>
            <person name="Masuda Y."/>
            <person name="Itoh H."/>
            <person name="Senoo K."/>
        </authorList>
    </citation>
    <scope>NUCLEOTIDE SEQUENCE [LARGE SCALE GENOMIC DNA]</scope>
    <source>
        <strain evidence="3 4">DSM 13688</strain>
    </source>
</reference>
<organism evidence="3 4">
    <name type="scientific">Pelotalea chapellei</name>
    <dbReference type="NCBI Taxonomy" id="44671"/>
    <lineage>
        <taxon>Bacteria</taxon>
        <taxon>Pseudomonadati</taxon>
        <taxon>Thermodesulfobacteriota</taxon>
        <taxon>Desulfuromonadia</taxon>
        <taxon>Geobacterales</taxon>
        <taxon>Geobacteraceae</taxon>
        <taxon>Pelotalea</taxon>
    </lineage>
</organism>
<dbReference type="Pfam" id="PF13690">
    <property type="entry name" value="CheX"/>
    <property type="match status" value="1"/>
</dbReference>
<dbReference type="CDD" id="cd17906">
    <property type="entry name" value="CheX"/>
    <property type="match status" value="1"/>
</dbReference>
<evidence type="ECO:0000259" key="2">
    <source>
        <dbReference type="Pfam" id="PF13690"/>
    </source>
</evidence>
<dbReference type="PANTHER" id="PTHR39452">
    <property type="entry name" value="CHEY-P PHOSPHATASE CHEX"/>
    <property type="match status" value="1"/>
</dbReference>
<sequence length="168" mass="18196">MSLNPVISESTKFTEDQLAKYVIDATQEVFATMVMMDPLDEYPLAEPVNRFKCSITGMVGFAGIYSGVISIHCPVVLALKITSSMLGMECDKVDDDLNDAIGEIANMLGGGVKQVLSKGGMDIKLSIPTVISGEDYTVNSLSEMDCVVIPFSLENEKFLVGLTLKKEE</sequence>
<dbReference type="PANTHER" id="PTHR39452:SF1">
    <property type="entry name" value="CHEY-P PHOSPHATASE CHEX"/>
    <property type="match status" value="1"/>
</dbReference>